<evidence type="ECO:0000313" key="6">
    <source>
        <dbReference type="EMBL" id="MFD0869195.1"/>
    </source>
</evidence>
<comment type="caution">
    <text evidence="6">The sequence shown here is derived from an EMBL/GenBank/DDBJ whole genome shotgun (WGS) entry which is preliminary data.</text>
</comment>
<dbReference type="Proteomes" id="UP001597120">
    <property type="component" value="Unassembled WGS sequence"/>
</dbReference>
<keyword evidence="7" id="KW-1185">Reference proteome</keyword>
<gene>
    <name evidence="4 6" type="primary">fliE</name>
    <name evidence="6" type="ORF">ACFQ03_08525</name>
</gene>
<dbReference type="PANTHER" id="PTHR34653">
    <property type="match status" value="1"/>
</dbReference>
<dbReference type="EMBL" id="JBHTIU010000027">
    <property type="protein sequence ID" value="MFD0869195.1"/>
    <property type="molecule type" value="Genomic_DNA"/>
</dbReference>
<dbReference type="NCBIfam" id="TIGR00205">
    <property type="entry name" value="fliE"/>
    <property type="match status" value="1"/>
</dbReference>
<reference evidence="7" key="1">
    <citation type="journal article" date="2019" name="Int. J. Syst. Evol. Microbiol.">
        <title>The Global Catalogue of Microorganisms (GCM) 10K type strain sequencing project: providing services to taxonomists for standard genome sequencing and annotation.</title>
        <authorList>
            <consortium name="The Broad Institute Genomics Platform"/>
            <consortium name="The Broad Institute Genome Sequencing Center for Infectious Disease"/>
            <person name="Wu L."/>
            <person name="Ma J."/>
        </authorList>
    </citation>
    <scope>NUCLEOTIDE SEQUENCE [LARGE SCALE GENOMIC DNA]</scope>
    <source>
        <strain evidence="7">CCUG 57263</strain>
    </source>
</reference>
<dbReference type="Pfam" id="PF02049">
    <property type="entry name" value="FliE"/>
    <property type="match status" value="1"/>
</dbReference>
<accession>A0ABW3DAY6</accession>
<comment type="similarity">
    <text evidence="2 4">Belongs to the FliE family.</text>
</comment>
<name>A0ABW3DAY6_9BACL</name>
<dbReference type="PANTHER" id="PTHR34653:SF1">
    <property type="entry name" value="FLAGELLAR HOOK-BASAL BODY COMPLEX PROTEIN FLIE"/>
    <property type="match status" value="1"/>
</dbReference>
<keyword evidence="6" id="KW-0282">Flagellum</keyword>
<evidence type="ECO:0000256" key="2">
    <source>
        <dbReference type="ARBA" id="ARBA00009272"/>
    </source>
</evidence>
<comment type="subcellular location">
    <subcellularLocation>
        <location evidence="1 4">Bacterial flagellum basal body</location>
    </subcellularLocation>
</comment>
<evidence type="ECO:0000313" key="7">
    <source>
        <dbReference type="Proteomes" id="UP001597120"/>
    </source>
</evidence>
<keyword evidence="3 4" id="KW-0975">Bacterial flagellum</keyword>
<keyword evidence="6" id="KW-0969">Cilium</keyword>
<keyword evidence="6" id="KW-0966">Cell projection</keyword>
<dbReference type="PRINTS" id="PR01006">
    <property type="entry name" value="FLGHOOKFLIE"/>
</dbReference>
<sequence length="101" mass="11260">MIDPVVLNAQSASSLIPGSKTHTGALELSKQFDQFLKGAITDLNQQQHQVDQLNEQFIVGEMNDVHRLMIASAKAELGLQLVVQVRNKVVEAYQDVMRMQL</sequence>
<proteinExistence type="inferred from homology"/>
<evidence type="ECO:0000256" key="1">
    <source>
        <dbReference type="ARBA" id="ARBA00004117"/>
    </source>
</evidence>
<dbReference type="InterPro" id="IPR001624">
    <property type="entry name" value="FliE"/>
</dbReference>
<evidence type="ECO:0000256" key="5">
    <source>
        <dbReference type="NCBIfam" id="TIGR00205"/>
    </source>
</evidence>
<dbReference type="RefSeq" id="WP_150959634.1">
    <property type="nucleotide sequence ID" value="NZ_JBHTIU010000027.1"/>
</dbReference>
<dbReference type="HAMAP" id="MF_00724">
    <property type="entry name" value="FliE"/>
    <property type="match status" value="1"/>
</dbReference>
<evidence type="ECO:0000256" key="4">
    <source>
        <dbReference type="HAMAP-Rule" id="MF_00724"/>
    </source>
</evidence>
<organism evidence="6 7">
    <name type="scientific">Paenibacillus residui</name>
    <dbReference type="NCBI Taxonomy" id="629724"/>
    <lineage>
        <taxon>Bacteria</taxon>
        <taxon>Bacillati</taxon>
        <taxon>Bacillota</taxon>
        <taxon>Bacilli</taxon>
        <taxon>Bacillales</taxon>
        <taxon>Paenibacillaceae</taxon>
        <taxon>Paenibacillus</taxon>
    </lineage>
</organism>
<protein>
    <recommendedName>
        <fullName evidence="4 5">Flagellar hook-basal body complex protein FliE</fullName>
    </recommendedName>
</protein>
<evidence type="ECO:0000256" key="3">
    <source>
        <dbReference type="ARBA" id="ARBA00023143"/>
    </source>
</evidence>